<name>A0A0E1VST7_BURPE</name>
<gene>
    <name evidence="2" type="ORF">BURPS1710A_A1002</name>
</gene>
<reference evidence="2 3" key="2">
    <citation type="submission" date="2009-05" db="EMBL/GenBank/DDBJ databases">
        <authorList>
            <person name="Harkins D.M."/>
            <person name="DeShazer D."/>
            <person name="Woods D.E."/>
            <person name="Brinkac L.M."/>
            <person name="Brown K.A."/>
            <person name="Hung G.C."/>
            <person name="Tuanyok A."/>
            <person name="Zhang B."/>
            <person name="Nierman W.C."/>
        </authorList>
    </citation>
    <scope>NUCLEOTIDE SEQUENCE [LARGE SCALE GENOMIC DNA]</scope>
    <source>
        <strain evidence="2 3">1710a</strain>
    </source>
</reference>
<dbReference type="EMBL" id="CM000833">
    <property type="protein sequence ID" value="EET03980.1"/>
    <property type="molecule type" value="Genomic_DNA"/>
</dbReference>
<feature type="region of interest" description="Disordered" evidence="1">
    <location>
        <begin position="1"/>
        <end position="48"/>
    </location>
</feature>
<organism evidence="2 3">
    <name type="scientific">Burkholderia pseudomallei 1710a</name>
    <dbReference type="NCBI Taxonomy" id="320371"/>
    <lineage>
        <taxon>Bacteria</taxon>
        <taxon>Pseudomonadati</taxon>
        <taxon>Pseudomonadota</taxon>
        <taxon>Betaproteobacteria</taxon>
        <taxon>Burkholderiales</taxon>
        <taxon>Burkholderiaceae</taxon>
        <taxon>Burkholderia</taxon>
        <taxon>pseudomallei group</taxon>
    </lineage>
</organism>
<proteinExistence type="predicted"/>
<sequence length="48" mass="4870">MSAMTGGGRGASPDRRDFARPGARGASRASDTGGARLLRAPHREASAC</sequence>
<dbReference type="HOGENOM" id="CLU_3197077_0_0_4"/>
<evidence type="ECO:0000313" key="3">
    <source>
        <dbReference type="Proteomes" id="UP000001812"/>
    </source>
</evidence>
<dbReference type="AlphaFoldDB" id="A0A0E1VST7"/>
<accession>A0A0E1VST7</accession>
<protein>
    <submittedName>
        <fullName evidence="2">Uncharacterized protein</fullName>
    </submittedName>
</protein>
<evidence type="ECO:0000313" key="2">
    <source>
        <dbReference type="EMBL" id="EET03980.1"/>
    </source>
</evidence>
<feature type="compositionally biased region" description="Low complexity" evidence="1">
    <location>
        <begin position="20"/>
        <end position="30"/>
    </location>
</feature>
<dbReference type="Proteomes" id="UP000001812">
    <property type="component" value="Chromosome II"/>
</dbReference>
<reference evidence="3" key="1">
    <citation type="submission" date="2007-08" db="EMBL/GenBank/DDBJ databases">
        <title>Annotation of Burkholderia pseudomallei 1710a.</title>
        <authorList>
            <person name="Harkins D.M."/>
            <person name="DeShazer D."/>
            <person name="Woods D.E."/>
            <person name="Brinkac L.M."/>
            <person name="Brown K.A."/>
            <person name="Hung G.C."/>
            <person name="Tuanyok A."/>
            <person name="Zhang B."/>
            <person name="Nierman W.C."/>
        </authorList>
    </citation>
    <scope>NUCLEOTIDE SEQUENCE [LARGE SCALE GENOMIC DNA]</scope>
    <source>
        <strain evidence="3">1710a</strain>
    </source>
</reference>
<feature type="compositionally biased region" description="Gly residues" evidence="1">
    <location>
        <begin position="1"/>
        <end position="10"/>
    </location>
</feature>
<evidence type="ECO:0000256" key="1">
    <source>
        <dbReference type="SAM" id="MobiDB-lite"/>
    </source>
</evidence>